<accession>A0A5C6RZR1</accession>
<feature type="signal peptide" evidence="1">
    <location>
        <begin position="1"/>
        <end position="26"/>
    </location>
</feature>
<comment type="caution">
    <text evidence="2">The sequence shown here is derived from an EMBL/GenBank/DDBJ whole genome shotgun (WGS) entry which is preliminary data.</text>
</comment>
<gene>
    <name evidence="2" type="ORF">FQV27_15310</name>
</gene>
<dbReference type="Proteomes" id="UP000321562">
    <property type="component" value="Unassembled WGS sequence"/>
</dbReference>
<feature type="chain" id="PRO_5023036522" evidence="1">
    <location>
        <begin position="27"/>
        <end position="159"/>
    </location>
</feature>
<evidence type="ECO:0000256" key="1">
    <source>
        <dbReference type="SAM" id="SignalP"/>
    </source>
</evidence>
<evidence type="ECO:0000313" key="3">
    <source>
        <dbReference type="Proteomes" id="UP000321562"/>
    </source>
</evidence>
<keyword evidence="3" id="KW-1185">Reference proteome</keyword>
<dbReference type="OrthoDB" id="7771330at2"/>
<reference evidence="2 3" key="1">
    <citation type="submission" date="2019-08" db="EMBL/GenBank/DDBJ databases">
        <authorList>
            <person name="Ye J."/>
        </authorList>
    </citation>
    <scope>NUCLEOTIDE SEQUENCE [LARGE SCALE GENOMIC DNA]</scope>
    <source>
        <strain evidence="2 3">TK008</strain>
    </source>
</reference>
<keyword evidence="1" id="KW-0732">Signal</keyword>
<protein>
    <submittedName>
        <fullName evidence="2">Uncharacterized protein</fullName>
    </submittedName>
</protein>
<dbReference type="EMBL" id="VOPL01000007">
    <property type="protein sequence ID" value="TXB67465.1"/>
    <property type="molecule type" value="Genomic_DNA"/>
</dbReference>
<dbReference type="RefSeq" id="WP_147100180.1">
    <property type="nucleotide sequence ID" value="NZ_JBHUFH010000010.1"/>
</dbReference>
<organism evidence="2 3">
    <name type="scientific">Paracoccus aurantiacus</name>
    <dbReference type="NCBI Taxonomy" id="2599412"/>
    <lineage>
        <taxon>Bacteria</taxon>
        <taxon>Pseudomonadati</taxon>
        <taxon>Pseudomonadota</taxon>
        <taxon>Alphaproteobacteria</taxon>
        <taxon>Rhodobacterales</taxon>
        <taxon>Paracoccaceae</taxon>
        <taxon>Paracoccus</taxon>
    </lineage>
</organism>
<sequence>MSFIRSLKSSWLIALLLFVNANPSLAWDAFPVGESVTLMQSGTDYNVEISCAKTNGSKLRLEIRRVYAPIDEIERIKSVTLHIYTGTSLEFAQEIAVALTTDRDIMLTGFVDFAMAGLKSLASGSKLDIIDNATGRIIFSSPMHGTSQGRKLFKERCGI</sequence>
<proteinExistence type="predicted"/>
<evidence type="ECO:0000313" key="2">
    <source>
        <dbReference type="EMBL" id="TXB67465.1"/>
    </source>
</evidence>
<name>A0A5C6RZR1_9RHOB</name>
<dbReference type="AlphaFoldDB" id="A0A5C6RZR1"/>